<keyword evidence="2" id="KW-1185">Reference proteome</keyword>
<accession>A0A5C6DQ74</accession>
<dbReference type="AlphaFoldDB" id="A0A5C6DQ74"/>
<reference evidence="1 2" key="1">
    <citation type="submission" date="2019-02" db="EMBL/GenBank/DDBJ databases">
        <title>Deep-cultivation of Planctomycetes and their phenomic and genomic characterization uncovers novel biology.</title>
        <authorList>
            <person name="Wiegand S."/>
            <person name="Jogler M."/>
            <person name="Boedeker C."/>
            <person name="Pinto D."/>
            <person name="Vollmers J."/>
            <person name="Rivas-Marin E."/>
            <person name="Kohn T."/>
            <person name="Peeters S.H."/>
            <person name="Heuer A."/>
            <person name="Rast P."/>
            <person name="Oberbeckmann S."/>
            <person name="Bunk B."/>
            <person name="Jeske O."/>
            <person name="Meyerdierks A."/>
            <person name="Storesund J.E."/>
            <person name="Kallscheuer N."/>
            <person name="Luecker S."/>
            <person name="Lage O.M."/>
            <person name="Pohl T."/>
            <person name="Merkel B.J."/>
            <person name="Hornburger P."/>
            <person name="Mueller R.-W."/>
            <person name="Bruemmer F."/>
            <person name="Labrenz M."/>
            <person name="Spormann A.M."/>
            <person name="Op Den Camp H."/>
            <person name="Overmann J."/>
            <person name="Amann R."/>
            <person name="Jetten M.S.M."/>
            <person name="Mascher T."/>
            <person name="Medema M.H."/>
            <person name="Devos D.P."/>
            <person name="Kaster A.-K."/>
            <person name="Ovreas L."/>
            <person name="Rohde M."/>
            <person name="Galperin M.Y."/>
            <person name="Jogler C."/>
        </authorList>
    </citation>
    <scope>NUCLEOTIDE SEQUENCE [LARGE SCALE GENOMIC DNA]</scope>
    <source>
        <strain evidence="1 2">Q31b</strain>
    </source>
</reference>
<dbReference type="Proteomes" id="UP000315471">
    <property type="component" value="Unassembled WGS sequence"/>
</dbReference>
<name>A0A5C6DQ74_9BACT</name>
<proteinExistence type="predicted"/>
<protein>
    <submittedName>
        <fullName evidence="1">Dioxygenase</fullName>
    </submittedName>
</protein>
<evidence type="ECO:0000313" key="1">
    <source>
        <dbReference type="EMBL" id="TWU37801.1"/>
    </source>
</evidence>
<gene>
    <name evidence="1" type="ORF">Q31b_45900</name>
</gene>
<dbReference type="RefSeq" id="WP_146601742.1">
    <property type="nucleotide sequence ID" value="NZ_SJPY01000007.1"/>
</dbReference>
<keyword evidence="1" id="KW-0560">Oxidoreductase</keyword>
<dbReference type="GO" id="GO:0051213">
    <property type="term" value="F:dioxygenase activity"/>
    <property type="evidence" value="ECO:0007669"/>
    <property type="project" value="UniProtKB-KW"/>
</dbReference>
<dbReference type="PROSITE" id="PS51257">
    <property type="entry name" value="PROKAR_LIPOPROTEIN"/>
    <property type="match status" value="1"/>
</dbReference>
<organism evidence="1 2">
    <name type="scientific">Novipirellula aureliae</name>
    <dbReference type="NCBI Taxonomy" id="2527966"/>
    <lineage>
        <taxon>Bacteria</taxon>
        <taxon>Pseudomonadati</taxon>
        <taxon>Planctomycetota</taxon>
        <taxon>Planctomycetia</taxon>
        <taxon>Pirellulales</taxon>
        <taxon>Pirellulaceae</taxon>
        <taxon>Novipirellula</taxon>
    </lineage>
</organism>
<evidence type="ECO:0000313" key="2">
    <source>
        <dbReference type="Proteomes" id="UP000315471"/>
    </source>
</evidence>
<dbReference type="InterPro" id="IPR008969">
    <property type="entry name" value="CarboxyPept-like_regulatory"/>
</dbReference>
<dbReference type="SUPFAM" id="SSF49464">
    <property type="entry name" value="Carboxypeptidase regulatory domain-like"/>
    <property type="match status" value="1"/>
</dbReference>
<comment type="caution">
    <text evidence="1">The sequence shown here is derived from an EMBL/GenBank/DDBJ whole genome shotgun (WGS) entry which is preliminary data.</text>
</comment>
<keyword evidence="1" id="KW-0223">Dioxygenase</keyword>
<dbReference type="EMBL" id="SJPY01000007">
    <property type="protein sequence ID" value="TWU37801.1"/>
    <property type="molecule type" value="Genomic_DNA"/>
</dbReference>
<sequence length="780" mass="86143">MNQRGLCLLAIACTVSVGCSSELASNETTKVVDFSDVKAASAFDSAATWKLDADVKSNSIDPLEIHGKVIDEMQQPVADARVGCWVQNWDNQWKLISKTTSDENGEYTLDAAFVRDLDERFAAMGKRHITSDSYLSSINFMLDGRIERYGFPVYVFAATPIDRVAWVTPQLLLSRSRIDCDLELQPIGGSVYGVLYDESGEVVVGEDVALGSIFQQRSGESLVPYLSPLGLSGWKTKTDKRGRFLFNNLPPNTEVFVNHEQCWTNTPLRAGPHAQAIRSSPFALTKRPEMAVVLSGTVLHSSGEPADGAIIKSATKQITVDERGRYQVEVSRYVSSLKVIPPPDSTDLGWKWRIDRKAVAKGMPQPDYQLVAGRWISGTIRSAPQQEPIKDVIVETNGRRLLARTDEAGTFRVLVEHGCKTLRLMPGWLSDRELEQYVSQGKSLEIELSVSDRDVESLGEIRFVESDSQPPLPVQVTFPDGSPVPDAKVRCWVTPNRKPGRNKSKPILQTQSIEGQYRTFALTDNSGKAEVRTCFDFECDRLVTVIYPEVDPQFFAELKVKSTQQPIVKIRLQRAVKIDGVLTFNEQPLSHGLIRAVATAEHSNEENFQVLNFLGVSDSDGHYEVIAADANQYGLTIQPGLLTKGWTLIGNEPAMVSKEEGVERVTGPELSILRGNRTAVCRVVNHLGRDVTQANVSLLPDPGQVVLSMIAGQRDGNRTKLFDVPNRPIRVTATLDPIFRPGGSFTKMLATTPMIQASDIETEIVIAPAKFFPLNTTAKD</sequence>